<reference evidence="2 3" key="1">
    <citation type="journal article" date="2021" name="Nat. Plants">
        <title>The Taxus genome provides insights into paclitaxel biosynthesis.</title>
        <authorList>
            <person name="Xiong X."/>
            <person name="Gou J."/>
            <person name="Liao Q."/>
            <person name="Li Y."/>
            <person name="Zhou Q."/>
            <person name="Bi G."/>
            <person name="Li C."/>
            <person name="Du R."/>
            <person name="Wang X."/>
            <person name="Sun T."/>
            <person name="Guo L."/>
            <person name="Liang H."/>
            <person name="Lu P."/>
            <person name="Wu Y."/>
            <person name="Zhang Z."/>
            <person name="Ro D.K."/>
            <person name="Shang Y."/>
            <person name="Huang S."/>
            <person name="Yan J."/>
        </authorList>
    </citation>
    <scope>NUCLEOTIDE SEQUENCE [LARGE SCALE GENOMIC DNA]</scope>
    <source>
        <strain evidence="2">Ta-2019</strain>
    </source>
</reference>
<feature type="compositionally biased region" description="Polar residues" evidence="1">
    <location>
        <begin position="1"/>
        <end position="18"/>
    </location>
</feature>
<protein>
    <submittedName>
        <fullName evidence="2">Uncharacterized protein</fullName>
    </submittedName>
</protein>
<evidence type="ECO:0000313" key="3">
    <source>
        <dbReference type="Proteomes" id="UP000824469"/>
    </source>
</evidence>
<evidence type="ECO:0000313" key="2">
    <source>
        <dbReference type="EMBL" id="KAH9296965.1"/>
    </source>
</evidence>
<feature type="region of interest" description="Disordered" evidence="1">
    <location>
        <begin position="1"/>
        <end position="23"/>
    </location>
</feature>
<comment type="caution">
    <text evidence="2">The sequence shown here is derived from an EMBL/GenBank/DDBJ whole genome shotgun (WGS) entry which is preliminary data.</text>
</comment>
<keyword evidence="3" id="KW-1185">Reference proteome</keyword>
<organism evidence="2 3">
    <name type="scientific">Taxus chinensis</name>
    <name type="common">Chinese yew</name>
    <name type="synonym">Taxus wallichiana var. chinensis</name>
    <dbReference type="NCBI Taxonomy" id="29808"/>
    <lineage>
        <taxon>Eukaryota</taxon>
        <taxon>Viridiplantae</taxon>
        <taxon>Streptophyta</taxon>
        <taxon>Embryophyta</taxon>
        <taxon>Tracheophyta</taxon>
        <taxon>Spermatophyta</taxon>
        <taxon>Pinopsida</taxon>
        <taxon>Pinidae</taxon>
        <taxon>Conifers II</taxon>
        <taxon>Cupressales</taxon>
        <taxon>Taxaceae</taxon>
        <taxon>Taxus</taxon>
    </lineage>
</organism>
<feature type="non-terminal residue" evidence="2">
    <location>
        <position position="1"/>
    </location>
</feature>
<name>A0AA38FCE2_TAXCH</name>
<gene>
    <name evidence="2" type="ORF">KI387_028647</name>
</gene>
<dbReference type="EMBL" id="JAHRHJ020000010">
    <property type="protein sequence ID" value="KAH9296965.1"/>
    <property type="molecule type" value="Genomic_DNA"/>
</dbReference>
<proteinExistence type="predicted"/>
<evidence type="ECO:0000256" key="1">
    <source>
        <dbReference type="SAM" id="MobiDB-lite"/>
    </source>
</evidence>
<feature type="non-terminal residue" evidence="2">
    <location>
        <position position="50"/>
    </location>
</feature>
<sequence>ACSSLPTRGGQNELSVTGATGRPQEAFGVDHAVLVARDHSHDQLLQNLAD</sequence>
<accession>A0AA38FCE2</accession>
<dbReference type="AlphaFoldDB" id="A0AA38FCE2"/>
<dbReference type="Proteomes" id="UP000824469">
    <property type="component" value="Unassembled WGS sequence"/>
</dbReference>